<dbReference type="AlphaFoldDB" id="T2PK97"/>
<gene>
    <name evidence="2" type="ORF">HMPREF1577_00872</name>
</gene>
<keyword evidence="1" id="KW-1133">Transmembrane helix</keyword>
<organism evidence="2 3">
    <name type="scientific">Gardnerella pickettii JCP8017A</name>
    <dbReference type="NCBI Taxonomy" id="1261062"/>
    <lineage>
        <taxon>Bacteria</taxon>
        <taxon>Bacillati</taxon>
        <taxon>Actinomycetota</taxon>
        <taxon>Actinomycetes</taxon>
        <taxon>Bifidobacteriales</taxon>
        <taxon>Bifidobacteriaceae</taxon>
        <taxon>Gardnerella</taxon>
        <taxon>Gardnerella pickettii</taxon>
    </lineage>
</organism>
<reference evidence="2 3" key="1">
    <citation type="submission" date="2013-06" db="EMBL/GenBank/DDBJ databases">
        <authorList>
            <person name="Weinstock G."/>
            <person name="Sodergren E."/>
            <person name="Lobos E.A."/>
            <person name="Fulton L."/>
            <person name="Fulton R."/>
            <person name="Courtney L."/>
            <person name="Fronick C."/>
            <person name="O'Laughlin M."/>
            <person name="Godfrey J."/>
            <person name="Wilson R.M."/>
            <person name="Miner T."/>
            <person name="Farmer C."/>
            <person name="Delehaunty K."/>
            <person name="Cordes M."/>
            <person name="Minx P."/>
            <person name="Tomlinson C."/>
            <person name="Chen J."/>
            <person name="Wollam A."/>
            <person name="Pepin K.H."/>
            <person name="Bhonagiri V."/>
            <person name="Zhang X."/>
            <person name="Warren W."/>
            <person name="Mitreva M."/>
            <person name="Mardis E.R."/>
            <person name="Wilson R.K."/>
        </authorList>
    </citation>
    <scope>NUCLEOTIDE SEQUENCE [LARGE SCALE GENOMIC DNA]</scope>
    <source>
        <strain evidence="2 3">JCP8017A</strain>
    </source>
</reference>
<proteinExistence type="predicted"/>
<evidence type="ECO:0000313" key="3">
    <source>
        <dbReference type="Proteomes" id="UP000015779"/>
    </source>
</evidence>
<protein>
    <submittedName>
        <fullName evidence="2">Uncharacterized protein</fullName>
    </submittedName>
</protein>
<accession>T2PK97</accession>
<feature type="transmembrane region" description="Helical" evidence="1">
    <location>
        <begin position="6"/>
        <end position="39"/>
    </location>
</feature>
<dbReference type="EMBL" id="ATJN01000044">
    <property type="protein sequence ID" value="EPI52159.1"/>
    <property type="molecule type" value="Genomic_DNA"/>
</dbReference>
<keyword evidence="1" id="KW-0472">Membrane</keyword>
<name>T2PK97_9BIFI</name>
<evidence type="ECO:0000313" key="2">
    <source>
        <dbReference type="EMBL" id="EPI52159.1"/>
    </source>
</evidence>
<comment type="caution">
    <text evidence="2">The sequence shown here is derived from an EMBL/GenBank/DDBJ whole genome shotgun (WGS) entry which is preliminary data.</text>
</comment>
<keyword evidence="1" id="KW-0812">Transmembrane</keyword>
<dbReference type="HOGENOM" id="CLU_3153223_0_0_11"/>
<dbReference type="PROSITE" id="PS51257">
    <property type="entry name" value="PROKAR_LIPOPROTEIN"/>
    <property type="match status" value="1"/>
</dbReference>
<sequence>MKLDAIVSAIFSLVIITGVWCHFSPWLITGCAVISAVCALDAGRKRKK</sequence>
<dbReference type="Proteomes" id="UP000015779">
    <property type="component" value="Unassembled WGS sequence"/>
</dbReference>
<evidence type="ECO:0000256" key="1">
    <source>
        <dbReference type="SAM" id="Phobius"/>
    </source>
</evidence>